<organism evidence="2 3">
    <name type="scientific">Xanthomonas cassavae CFBP 4642</name>
    <dbReference type="NCBI Taxonomy" id="1219375"/>
    <lineage>
        <taxon>Bacteria</taxon>
        <taxon>Pseudomonadati</taxon>
        <taxon>Pseudomonadota</taxon>
        <taxon>Gammaproteobacteria</taxon>
        <taxon>Lysobacterales</taxon>
        <taxon>Lysobacteraceae</taxon>
        <taxon>Xanthomonas</taxon>
    </lineage>
</organism>
<keyword evidence="3" id="KW-1185">Reference proteome</keyword>
<proteinExistence type="predicted"/>
<name>A0ABS8HGN7_9XANT</name>
<dbReference type="EMBL" id="JAJGQJ010000033">
    <property type="protein sequence ID" value="MCC4621160.1"/>
    <property type="molecule type" value="Genomic_DNA"/>
</dbReference>
<sequence length="105" mass="11565">MKTPTCSFEKTLQRSILLFGTIVFSTLATAASAKTLHVVSRTEQMTSFNNGGPSRIEVFNHQWADGAAQCRDAFPQTRSVQLGQVNTRAINAKTFKVTGKWICRG</sequence>
<protein>
    <submittedName>
        <fullName evidence="2">Uncharacterized protein</fullName>
    </submittedName>
</protein>
<dbReference type="RefSeq" id="WP_228325731.1">
    <property type="nucleotide sequence ID" value="NZ_CAWLZN010000001.1"/>
</dbReference>
<evidence type="ECO:0000313" key="3">
    <source>
        <dbReference type="Proteomes" id="UP001199206"/>
    </source>
</evidence>
<evidence type="ECO:0000256" key="1">
    <source>
        <dbReference type="SAM" id="SignalP"/>
    </source>
</evidence>
<comment type="caution">
    <text evidence="2">The sequence shown here is derived from an EMBL/GenBank/DDBJ whole genome shotgun (WGS) entry which is preliminary data.</text>
</comment>
<dbReference type="Proteomes" id="UP001199206">
    <property type="component" value="Unassembled WGS sequence"/>
</dbReference>
<feature type="signal peptide" evidence="1">
    <location>
        <begin position="1"/>
        <end position="30"/>
    </location>
</feature>
<gene>
    <name evidence="2" type="ORF">LL965_14075</name>
</gene>
<feature type="chain" id="PRO_5045837394" evidence="1">
    <location>
        <begin position="31"/>
        <end position="105"/>
    </location>
</feature>
<evidence type="ECO:0000313" key="2">
    <source>
        <dbReference type="EMBL" id="MCC4621160.1"/>
    </source>
</evidence>
<accession>A0ABS8HGN7</accession>
<keyword evidence="1" id="KW-0732">Signal</keyword>
<reference evidence="2 3" key="1">
    <citation type="submission" date="2021-10" db="EMBL/GenBank/DDBJ databases">
        <title>Genome sequencing of Xanthomonas strains from NCPPB.</title>
        <authorList>
            <person name="Hussein R."/>
            <person name="Harrison J."/>
            <person name="Studholme D.J."/>
            <person name="Vicente J."/>
            <person name="Grant M."/>
        </authorList>
    </citation>
    <scope>NUCLEOTIDE SEQUENCE [LARGE SCALE GENOMIC DNA]</scope>
    <source>
        <strain evidence="2 3">NCPPB 101</strain>
    </source>
</reference>